<dbReference type="InterPro" id="IPR006619">
    <property type="entry name" value="PGRP_domain_met/bac"/>
</dbReference>
<protein>
    <submittedName>
        <fullName evidence="4">SFRICE_036974</fullName>
    </submittedName>
</protein>
<dbReference type="InterPro" id="IPR015510">
    <property type="entry name" value="PGRP"/>
</dbReference>
<proteinExistence type="predicted"/>
<evidence type="ECO:0000313" key="4">
    <source>
        <dbReference type="EMBL" id="SOQ57709.1"/>
    </source>
</evidence>
<dbReference type="InterPro" id="IPR036505">
    <property type="entry name" value="Amidase/PGRP_sf"/>
</dbReference>
<feature type="domain" description="Peptidoglycan recognition protein family" evidence="3">
    <location>
        <begin position="9"/>
        <end position="74"/>
    </location>
</feature>
<dbReference type="PANTHER" id="PTHR11022:SF74">
    <property type="entry name" value="PEPTIDOGLYCAN-RECOGNITION PROTEIN SA"/>
    <property type="match status" value="1"/>
</dbReference>
<evidence type="ECO:0000256" key="1">
    <source>
        <dbReference type="ARBA" id="ARBA00022588"/>
    </source>
</evidence>
<dbReference type="GO" id="GO:0008270">
    <property type="term" value="F:zinc ion binding"/>
    <property type="evidence" value="ECO:0007669"/>
    <property type="project" value="InterPro"/>
</dbReference>
<keyword evidence="2" id="KW-0391">Immunity</keyword>
<sequence length="74" mass="8342">MDYISLTDCGVVSRQQWDGLNPVHVEYLARPIDLVIIQHTVTRTCSTDAGCAEIVRNIQENHMDNLNLWDIGSS</sequence>
<dbReference type="GO" id="GO:0008745">
    <property type="term" value="F:N-acetylmuramoyl-L-alanine amidase activity"/>
    <property type="evidence" value="ECO:0007669"/>
    <property type="project" value="InterPro"/>
</dbReference>
<evidence type="ECO:0000256" key="2">
    <source>
        <dbReference type="ARBA" id="ARBA00022859"/>
    </source>
</evidence>
<dbReference type="Gene3D" id="3.40.80.10">
    <property type="entry name" value="Peptidoglycan recognition protein-like"/>
    <property type="match status" value="1"/>
</dbReference>
<name>A0A2H1WXB1_SPOFR</name>
<dbReference type="AlphaFoldDB" id="A0A2H1WXB1"/>
<dbReference type="SMART" id="SM00701">
    <property type="entry name" value="PGRP"/>
    <property type="match status" value="1"/>
</dbReference>
<dbReference type="EMBL" id="ODYU01011774">
    <property type="protein sequence ID" value="SOQ57709.1"/>
    <property type="molecule type" value="Genomic_DNA"/>
</dbReference>
<accession>A0A2H1WXB1</accession>
<organism evidence="4">
    <name type="scientific">Spodoptera frugiperda</name>
    <name type="common">Fall armyworm</name>
    <dbReference type="NCBI Taxonomy" id="7108"/>
    <lineage>
        <taxon>Eukaryota</taxon>
        <taxon>Metazoa</taxon>
        <taxon>Ecdysozoa</taxon>
        <taxon>Arthropoda</taxon>
        <taxon>Hexapoda</taxon>
        <taxon>Insecta</taxon>
        <taxon>Pterygota</taxon>
        <taxon>Neoptera</taxon>
        <taxon>Endopterygota</taxon>
        <taxon>Lepidoptera</taxon>
        <taxon>Glossata</taxon>
        <taxon>Ditrysia</taxon>
        <taxon>Noctuoidea</taxon>
        <taxon>Noctuidae</taxon>
        <taxon>Amphipyrinae</taxon>
        <taxon>Spodoptera</taxon>
    </lineage>
</organism>
<gene>
    <name evidence="4" type="ORF">SFRICE_036974</name>
</gene>
<dbReference type="GO" id="GO:0045087">
    <property type="term" value="P:innate immune response"/>
    <property type="evidence" value="ECO:0007669"/>
    <property type="project" value="UniProtKB-KW"/>
</dbReference>
<dbReference type="SUPFAM" id="SSF55846">
    <property type="entry name" value="N-acetylmuramoyl-L-alanine amidase-like"/>
    <property type="match status" value="1"/>
</dbReference>
<keyword evidence="1" id="KW-0399">Innate immunity</keyword>
<evidence type="ECO:0000259" key="3">
    <source>
        <dbReference type="SMART" id="SM00701"/>
    </source>
</evidence>
<reference evidence="4" key="1">
    <citation type="submission" date="2016-07" db="EMBL/GenBank/DDBJ databases">
        <authorList>
            <person name="Bretaudeau A."/>
        </authorList>
    </citation>
    <scope>NUCLEOTIDE SEQUENCE</scope>
    <source>
        <strain evidence="4">Rice</strain>
        <tissue evidence="4">Whole body</tissue>
    </source>
</reference>
<dbReference type="GO" id="GO:0009253">
    <property type="term" value="P:peptidoglycan catabolic process"/>
    <property type="evidence" value="ECO:0007669"/>
    <property type="project" value="InterPro"/>
</dbReference>
<dbReference type="PANTHER" id="PTHR11022">
    <property type="entry name" value="PEPTIDOGLYCAN RECOGNITION PROTEIN"/>
    <property type="match status" value="1"/>
</dbReference>